<dbReference type="Gene3D" id="3.30.470.20">
    <property type="entry name" value="ATP-grasp fold, B domain"/>
    <property type="match status" value="1"/>
</dbReference>
<feature type="compositionally biased region" description="Polar residues" evidence="4">
    <location>
        <begin position="269"/>
        <end position="291"/>
    </location>
</feature>
<feature type="compositionally biased region" description="Acidic residues" evidence="4">
    <location>
        <begin position="530"/>
        <end position="551"/>
    </location>
</feature>
<proteinExistence type="predicted"/>
<gene>
    <name evidence="5" type="primary">Contig3218.g3441</name>
    <name evidence="5" type="ORF">STYLEM_17474</name>
</gene>
<dbReference type="GO" id="GO:0015631">
    <property type="term" value="F:tubulin binding"/>
    <property type="evidence" value="ECO:0007669"/>
    <property type="project" value="TreeGrafter"/>
</dbReference>
<dbReference type="GO" id="GO:0005524">
    <property type="term" value="F:ATP binding"/>
    <property type="evidence" value="ECO:0007669"/>
    <property type="project" value="UniProtKB-KW"/>
</dbReference>
<dbReference type="PROSITE" id="PS51221">
    <property type="entry name" value="TTL"/>
    <property type="match status" value="1"/>
</dbReference>
<dbReference type="InterPro" id="IPR004344">
    <property type="entry name" value="TTL/TTLL_fam"/>
</dbReference>
<dbReference type="Proteomes" id="UP000039865">
    <property type="component" value="Unassembled WGS sequence"/>
</dbReference>
<feature type="compositionally biased region" description="Polar residues" evidence="4">
    <location>
        <begin position="159"/>
        <end position="175"/>
    </location>
</feature>
<feature type="compositionally biased region" description="Polar residues" evidence="4">
    <location>
        <begin position="332"/>
        <end position="344"/>
    </location>
</feature>
<dbReference type="GO" id="GO:0000226">
    <property type="term" value="P:microtubule cytoskeleton organization"/>
    <property type="evidence" value="ECO:0007669"/>
    <property type="project" value="TreeGrafter"/>
</dbReference>
<dbReference type="SUPFAM" id="SSF56059">
    <property type="entry name" value="Glutathione synthetase ATP-binding domain-like"/>
    <property type="match status" value="1"/>
</dbReference>
<dbReference type="OrthoDB" id="202825at2759"/>
<feature type="compositionally biased region" description="Polar residues" evidence="4">
    <location>
        <begin position="356"/>
        <end position="372"/>
    </location>
</feature>
<feature type="compositionally biased region" description="Basic and acidic residues" evidence="4">
    <location>
        <begin position="751"/>
        <end position="768"/>
    </location>
</feature>
<dbReference type="OMA" id="PQRSWVV"/>
<dbReference type="PANTHER" id="PTHR12241:SF155">
    <property type="entry name" value="TUBULIN-TYROSINE LIGASE FAMILY PROTEIN"/>
    <property type="match status" value="1"/>
</dbReference>
<keyword evidence="1 5" id="KW-0436">Ligase</keyword>
<dbReference type="EMBL" id="CCKQ01016474">
    <property type="protein sequence ID" value="CDW88353.1"/>
    <property type="molecule type" value="Genomic_DNA"/>
</dbReference>
<feature type="compositionally biased region" description="Basic and acidic residues" evidence="4">
    <location>
        <begin position="701"/>
        <end position="730"/>
    </location>
</feature>
<feature type="region of interest" description="Disordered" evidence="4">
    <location>
        <begin position="697"/>
        <end position="775"/>
    </location>
</feature>
<feature type="compositionally biased region" description="Basic and acidic residues" evidence="4">
    <location>
        <begin position="345"/>
        <end position="355"/>
    </location>
</feature>
<feature type="region of interest" description="Disordered" evidence="4">
    <location>
        <begin position="516"/>
        <end position="551"/>
    </location>
</feature>
<feature type="region of interest" description="Disordered" evidence="4">
    <location>
        <begin position="232"/>
        <end position="427"/>
    </location>
</feature>
<feature type="compositionally biased region" description="Polar residues" evidence="4">
    <location>
        <begin position="393"/>
        <end position="427"/>
    </location>
</feature>
<evidence type="ECO:0000256" key="4">
    <source>
        <dbReference type="SAM" id="MobiDB-lite"/>
    </source>
</evidence>
<dbReference type="PANTHER" id="PTHR12241">
    <property type="entry name" value="TUBULIN POLYGLUTAMYLASE"/>
    <property type="match status" value="1"/>
</dbReference>
<evidence type="ECO:0000256" key="1">
    <source>
        <dbReference type="ARBA" id="ARBA00022598"/>
    </source>
</evidence>
<dbReference type="GO" id="GO:0036064">
    <property type="term" value="C:ciliary basal body"/>
    <property type="evidence" value="ECO:0007669"/>
    <property type="project" value="TreeGrafter"/>
</dbReference>
<organism evidence="5 6">
    <name type="scientific">Stylonychia lemnae</name>
    <name type="common">Ciliate</name>
    <dbReference type="NCBI Taxonomy" id="5949"/>
    <lineage>
        <taxon>Eukaryota</taxon>
        <taxon>Sar</taxon>
        <taxon>Alveolata</taxon>
        <taxon>Ciliophora</taxon>
        <taxon>Intramacronucleata</taxon>
        <taxon>Spirotrichea</taxon>
        <taxon>Stichotrichia</taxon>
        <taxon>Sporadotrichida</taxon>
        <taxon>Oxytrichidae</taxon>
        <taxon>Stylonychinae</taxon>
        <taxon>Stylonychia</taxon>
    </lineage>
</organism>
<evidence type="ECO:0000313" key="6">
    <source>
        <dbReference type="Proteomes" id="UP000039865"/>
    </source>
</evidence>
<dbReference type="Pfam" id="PF03133">
    <property type="entry name" value="TTL"/>
    <property type="match status" value="1"/>
</dbReference>
<protein>
    <submittedName>
        <fullName evidence="5">Tubulin-tyrosine ligase family protein</fullName>
    </submittedName>
</protein>
<evidence type="ECO:0000256" key="3">
    <source>
        <dbReference type="ARBA" id="ARBA00022840"/>
    </source>
</evidence>
<feature type="compositionally biased region" description="Low complexity" evidence="4">
    <location>
        <begin position="310"/>
        <end position="323"/>
    </location>
</feature>
<keyword evidence="6" id="KW-1185">Reference proteome</keyword>
<name>A0A078B4C4_STYLE</name>
<feature type="compositionally biased region" description="Polar residues" evidence="4">
    <location>
        <begin position="244"/>
        <end position="255"/>
    </location>
</feature>
<accession>A0A078B4C4</accession>
<reference evidence="5 6" key="1">
    <citation type="submission" date="2014-06" db="EMBL/GenBank/DDBJ databases">
        <authorList>
            <person name="Swart Estienne"/>
        </authorList>
    </citation>
    <scope>NUCLEOTIDE SEQUENCE [LARGE SCALE GENOMIC DNA]</scope>
    <source>
        <strain evidence="5 6">130c</strain>
    </source>
</reference>
<feature type="compositionally biased region" description="Basic and acidic residues" evidence="4">
    <location>
        <begin position="292"/>
        <end position="301"/>
    </location>
</feature>
<evidence type="ECO:0000256" key="2">
    <source>
        <dbReference type="ARBA" id="ARBA00022741"/>
    </source>
</evidence>
<dbReference type="InParanoid" id="A0A078B4C4"/>
<feature type="region of interest" description="Disordered" evidence="4">
    <location>
        <begin position="159"/>
        <end position="182"/>
    </location>
</feature>
<sequence>MLLQGANGNVDQIILPKGFESYDKFERKALKLKESLELELEERRQVDDVISFFVSKNGMDGELDLLNDDKFYQPLNEQKQNIQQISSSQANLQNANMNDPFSQIMQRHQLSQQQTTAQLNQQNLSLLQQKQQILNNSQLSTNRDHKLETDTQFSEYLKQSTDDTQSLYTPGQSQSNKEDSDLSKKMFANRTTAQKNKKDLQSFMRDKLAKTKIASESMGVIQQSIAVNSSKNFTKKKKADDTESQAASQTSSMIEKQTIYKPNLKKKQSSTNAGGQNTAISVSNQKAQPQKNENRVTRKESQVGTKSDNKNASASSNKRSLSRQNSIKDNKQVQQKSSQPTKADNQNKGESKKTQDQTIYKPNNMKSRQSSRPPIPKSKEQKPGNQGGNNQQTKSNISTNSVSTLDQNSESLPQGNSIQQWEDSTESGINKQTDLENDMLGQEEIQSKYSDGGDRDPDDEMLDYKSNIENETFDNRNLLSNLDLNLENIQINDQLEPNQKVIKDQTHMKLNQQVFAQNTREVQKQTKVESDEEEEKVMDYGDEQDNDNDAAEEDDFYQPIDDEKNQSKAMFSDNQAKLQQIFDYQSEGLDEDFIQPNQLNVKIDSQQTKQINIQTMPSSTTSKKIRGKVQIYVDEAAISAQQTPMSQNSKIDTVSEQLKLLEQQDLDLDDQQKQGSINKTPVQQATNKRMEQLKQLMNSQDDQKRKQEQEDRLKQVREQMQRDKEVKIKQEQAQIQQQRIEQDLNSSTLQESKKDNTIEQKKKEDKKQSQKKVPKKTQQVAVPKIIAETEQYIDYSGHYKTFYDIFVGQILDPKNFDVSFVIRDTRNMYAAFVNIMDANAINMKKKFQFEQAPLEKSLQDYYKGMPDFFTLTGKSVNELELEMKNRGNEIMMQAMAQQQLKSNFQLLKQKDVNDIVKEANEKAAQYALANPNQIIDENRESSLYYRVVKNRSEVYDIISRAFSRKRRWNELPHGLDLRNSWNLLWTWSKIKIDITKLIVWQKCNHFSGAKNVSRKDFLKRNIERAQKMSSKANQVFNMLPLTFILPKEYVGFLESFSEFEDKEGRLNYWIMKPAAKSRGRGISLVNDLTQITYGEPIVVQRYIKNPLLINGYKFDMRIYVLVTSVNPLEVFLYKEGFGRFSTMPFSLDPTDKNNKYIHLTNVSIQKYNVNNSEQDPTDLLYGGTKISIQTLKKRVQQAANVNWDDQIWPQIRDVVLKSMVACQNDIQFNPCCFELFGFDILIDQDMKCWLIEINSSPSLARETLLDDMIKQRLIDDIIDLVDPIDFDRKRLFEVLERRINEDFKQSTTSNAYSKRLMNRDLTYILNGQVPRKYGEMPKIMGNFERIAPSPQSEQYMKLIGGQKMFGSMMKMQGESEQLVNKSNNHQKQ</sequence>
<evidence type="ECO:0000313" key="5">
    <source>
        <dbReference type="EMBL" id="CDW88353.1"/>
    </source>
</evidence>
<keyword evidence="2" id="KW-0547">Nucleotide-binding</keyword>
<dbReference type="GO" id="GO:0070740">
    <property type="term" value="F:tubulin-glutamic acid ligase activity"/>
    <property type="evidence" value="ECO:0007669"/>
    <property type="project" value="TreeGrafter"/>
</dbReference>
<keyword evidence="3" id="KW-0067">ATP-binding</keyword>